<keyword evidence="5" id="KW-1185">Reference proteome</keyword>
<feature type="modified residue" description="Phosphohistidine" evidence="2">
    <location>
        <position position="54"/>
    </location>
</feature>
<gene>
    <name evidence="4" type="ORF">SAMN04488540_10694</name>
</gene>
<dbReference type="SUPFAM" id="SSF47226">
    <property type="entry name" value="Histidine-containing phosphotransfer domain, HPT domain"/>
    <property type="match status" value="1"/>
</dbReference>
<dbReference type="GO" id="GO:0004672">
    <property type="term" value="F:protein kinase activity"/>
    <property type="evidence" value="ECO:0007669"/>
    <property type="project" value="UniProtKB-ARBA"/>
</dbReference>
<dbReference type="Gene3D" id="1.20.120.160">
    <property type="entry name" value="HPT domain"/>
    <property type="match status" value="1"/>
</dbReference>
<dbReference type="InterPro" id="IPR036641">
    <property type="entry name" value="HPT_dom_sf"/>
</dbReference>
<dbReference type="GO" id="GO:0000160">
    <property type="term" value="P:phosphorelay signal transduction system"/>
    <property type="evidence" value="ECO:0007669"/>
    <property type="project" value="UniProtKB-KW"/>
</dbReference>
<accession>A0A1G8S7L6</accession>
<dbReference type="Pfam" id="PF01627">
    <property type="entry name" value="Hpt"/>
    <property type="match status" value="1"/>
</dbReference>
<dbReference type="EMBL" id="FNEM01000006">
    <property type="protein sequence ID" value="SDJ25234.1"/>
    <property type="molecule type" value="Genomic_DNA"/>
</dbReference>
<keyword evidence="1" id="KW-0902">Two-component regulatory system</keyword>
<dbReference type="Proteomes" id="UP000199527">
    <property type="component" value="Unassembled WGS sequence"/>
</dbReference>
<keyword evidence="2" id="KW-0597">Phosphoprotein</keyword>
<dbReference type="PROSITE" id="PS50894">
    <property type="entry name" value="HPT"/>
    <property type="match status" value="1"/>
</dbReference>
<evidence type="ECO:0000313" key="5">
    <source>
        <dbReference type="Proteomes" id="UP000199527"/>
    </source>
</evidence>
<reference evidence="5" key="1">
    <citation type="submission" date="2016-10" db="EMBL/GenBank/DDBJ databases">
        <authorList>
            <person name="Varghese N."/>
            <person name="Submissions S."/>
        </authorList>
    </citation>
    <scope>NUCLEOTIDE SEQUENCE [LARGE SCALE GENOMIC DNA]</scope>
    <source>
        <strain evidence="5">DSM 23317</strain>
    </source>
</reference>
<dbReference type="AlphaFoldDB" id="A0A1G8S7L6"/>
<dbReference type="InterPro" id="IPR008207">
    <property type="entry name" value="Sig_transdc_His_kin_Hpt_dom"/>
</dbReference>
<dbReference type="CDD" id="cd00088">
    <property type="entry name" value="HPT"/>
    <property type="match status" value="1"/>
</dbReference>
<dbReference type="RefSeq" id="WP_176819255.1">
    <property type="nucleotide sequence ID" value="NZ_FNEM01000006.1"/>
</dbReference>
<evidence type="ECO:0000259" key="3">
    <source>
        <dbReference type="PROSITE" id="PS50894"/>
    </source>
</evidence>
<evidence type="ECO:0000313" key="4">
    <source>
        <dbReference type="EMBL" id="SDJ25234.1"/>
    </source>
</evidence>
<sequence length="116" mass="12748">MAKILNERCIDALASDAGYDLLEELITVFIDEMTHREAQVKQASLLQQYKDLAHSIKGSAMTFGAEALAEIAKEVESGARGGSREVSEQVPVLLQCLAQTRSRYQGYLEQLRSSSA</sequence>
<evidence type="ECO:0000256" key="2">
    <source>
        <dbReference type="PROSITE-ProRule" id="PRU00110"/>
    </source>
</evidence>
<organism evidence="4 5">
    <name type="scientific">Ferrimonas sediminum</name>
    <dbReference type="NCBI Taxonomy" id="718193"/>
    <lineage>
        <taxon>Bacteria</taxon>
        <taxon>Pseudomonadati</taxon>
        <taxon>Pseudomonadota</taxon>
        <taxon>Gammaproteobacteria</taxon>
        <taxon>Alteromonadales</taxon>
        <taxon>Ferrimonadaceae</taxon>
        <taxon>Ferrimonas</taxon>
    </lineage>
</organism>
<feature type="domain" description="HPt" evidence="3">
    <location>
        <begin position="14"/>
        <end position="111"/>
    </location>
</feature>
<proteinExistence type="predicted"/>
<name>A0A1G8S7L6_9GAMM</name>
<evidence type="ECO:0000256" key="1">
    <source>
        <dbReference type="ARBA" id="ARBA00023012"/>
    </source>
</evidence>
<protein>
    <submittedName>
        <fullName evidence="4">Hpt domain-containing protein</fullName>
    </submittedName>
</protein>